<dbReference type="InterPro" id="IPR021823">
    <property type="entry name" value="DUF3408"/>
</dbReference>
<reference evidence="2 3" key="1">
    <citation type="submission" date="2018-07" db="EMBL/GenBank/DDBJ databases">
        <title>Pedobacter sp. nov., isolated from soil.</title>
        <authorList>
            <person name="Zhou L.Y."/>
            <person name="Du Z.J."/>
        </authorList>
    </citation>
    <scope>NUCLEOTIDE SEQUENCE [LARGE SCALE GENOMIC DNA]</scope>
    <source>
        <strain evidence="2 3">JDX94</strain>
    </source>
</reference>
<dbReference type="EMBL" id="QPKV01000002">
    <property type="protein sequence ID" value="RDC58071.1"/>
    <property type="molecule type" value="Genomic_DNA"/>
</dbReference>
<dbReference type="Pfam" id="PF11888">
    <property type="entry name" value="DUF3408"/>
    <property type="match status" value="1"/>
</dbReference>
<protein>
    <submittedName>
        <fullName evidence="2">DUF3408 domain-containing protein</fullName>
    </submittedName>
</protein>
<evidence type="ECO:0000313" key="3">
    <source>
        <dbReference type="Proteomes" id="UP000253961"/>
    </source>
</evidence>
<feature type="compositionally biased region" description="Basic and acidic residues" evidence="1">
    <location>
        <begin position="65"/>
        <end position="74"/>
    </location>
</feature>
<evidence type="ECO:0000256" key="1">
    <source>
        <dbReference type="SAM" id="MobiDB-lite"/>
    </source>
</evidence>
<organism evidence="2 3">
    <name type="scientific">Pedobacter chinensis</name>
    <dbReference type="NCBI Taxonomy" id="2282421"/>
    <lineage>
        <taxon>Bacteria</taxon>
        <taxon>Pseudomonadati</taxon>
        <taxon>Bacteroidota</taxon>
        <taxon>Sphingobacteriia</taxon>
        <taxon>Sphingobacteriales</taxon>
        <taxon>Sphingobacteriaceae</taxon>
        <taxon>Pedobacter</taxon>
    </lineage>
</organism>
<sequence length="158" mass="18612">MEKGNKKRNSPEIDEEYVMSLMAGGVRKEGMKQPPAETPKEPAKEPAKEEIKEVEIAKEEVKDQIQEKPVQKERTRARKNSDSTYGERFLNTHSMEKRGDKSIYIRQEYHERLSRIVQVIGKDKIPLYAYLDNILEHHFELFEKAITDDFNEKFKPIF</sequence>
<gene>
    <name evidence="2" type="ORF">DU508_03750</name>
</gene>
<accession>A0A369PZF1</accession>
<dbReference type="RefSeq" id="WP_115401483.1">
    <property type="nucleotide sequence ID" value="NZ_QPKV01000002.1"/>
</dbReference>
<comment type="caution">
    <text evidence="2">The sequence shown here is derived from an EMBL/GenBank/DDBJ whole genome shotgun (WGS) entry which is preliminary data.</text>
</comment>
<evidence type="ECO:0000313" key="2">
    <source>
        <dbReference type="EMBL" id="RDC58071.1"/>
    </source>
</evidence>
<dbReference type="OrthoDB" id="949719at2"/>
<feature type="region of interest" description="Disordered" evidence="1">
    <location>
        <begin position="25"/>
        <end position="48"/>
    </location>
</feature>
<dbReference type="Proteomes" id="UP000253961">
    <property type="component" value="Unassembled WGS sequence"/>
</dbReference>
<keyword evidence="3" id="KW-1185">Reference proteome</keyword>
<dbReference type="AlphaFoldDB" id="A0A369PZF1"/>
<feature type="compositionally biased region" description="Basic and acidic residues" evidence="1">
    <location>
        <begin position="38"/>
        <end position="48"/>
    </location>
</feature>
<feature type="region of interest" description="Disordered" evidence="1">
    <location>
        <begin position="65"/>
        <end position="92"/>
    </location>
</feature>
<name>A0A369PZF1_9SPHI</name>
<proteinExistence type="predicted"/>